<proteinExistence type="predicted"/>
<gene>
    <name evidence="3" type="ORF">C5F46_05690</name>
</gene>
<keyword evidence="1" id="KW-0812">Transmembrane</keyword>
<feature type="transmembrane region" description="Helical" evidence="1">
    <location>
        <begin position="50"/>
        <end position="74"/>
    </location>
</feature>
<dbReference type="EMBL" id="PZKF01000009">
    <property type="protein sequence ID" value="PTE18220.1"/>
    <property type="molecule type" value="Genomic_DNA"/>
</dbReference>
<name>A0A2T4JJX4_9RHOB</name>
<keyword evidence="1" id="KW-0472">Membrane</keyword>
<dbReference type="OrthoDB" id="7360463at2"/>
<evidence type="ECO:0000256" key="1">
    <source>
        <dbReference type="SAM" id="Phobius"/>
    </source>
</evidence>
<protein>
    <submittedName>
        <fullName evidence="3">DUF2062 domain-containing protein</fullName>
    </submittedName>
</protein>
<evidence type="ECO:0000313" key="4">
    <source>
        <dbReference type="Proteomes" id="UP000241899"/>
    </source>
</evidence>
<reference evidence="3 4" key="1">
    <citation type="submission" date="2018-03" db="EMBL/GenBank/DDBJ databases">
        <title>Rhodobacter veldkampii.</title>
        <authorList>
            <person name="Meyer T.E."/>
            <person name="Miller S."/>
            <person name="Lodha T."/>
            <person name="Gandham S."/>
            <person name="Chintalapati S."/>
            <person name="Chintalapati V.R."/>
        </authorList>
    </citation>
    <scope>NUCLEOTIDE SEQUENCE [LARGE SCALE GENOMIC DNA]</scope>
    <source>
        <strain evidence="3 4">DSM 11550</strain>
    </source>
</reference>
<feature type="domain" description="DUF2062" evidence="2">
    <location>
        <begin position="27"/>
        <end position="193"/>
    </location>
</feature>
<sequence>MVFKRRDKRPFHRVMTESVWPRGGWTRAFHYVRHRVQRLPDDPHRIARGVFAGVFVSFTPLFGFHFLSAATVALIVRGNILAALLATFFGNPITFPIIAYSSMKLGKRMLGQTFDETHQETLLQAFLGAGEDIKHNLFAIFTDDVTQWGALAAFFHDVFLPYLVGGLIPGIIAGLICYYLSAPIIAAYQKHRRTRLKDRFDKLKAKLQARKEERQDKI</sequence>
<keyword evidence="1" id="KW-1133">Transmembrane helix</keyword>
<keyword evidence="4" id="KW-1185">Reference proteome</keyword>
<dbReference type="PANTHER" id="PTHR40547:SF1">
    <property type="entry name" value="SLL0298 PROTEIN"/>
    <property type="match status" value="1"/>
</dbReference>
<comment type="caution">
    <text evidence="3">The sequence shown here is derived from an EMBL/GenBank/DDBJ whole genome shotgun (WGS) entry which is preliminary data.</text>
</comment>
<dbReference type="AlphaFoldDB" id="A0A2T4JJX4"/>
<dbReference type="PANTHER" id="PTHR40547">
    <property type="entry name" value="SLL0298 PROTEIN"/>
    <property type="match status" value="1"/>
</dbReference>
<dbReference type="InterPro" id="IPR018639">
    <property type="entry name" value="DUF2062"/>
</dbReference>
<feature type="transmembrane region" description="Helical" evidence="1">
    <location>
        <begin position="137"/>
        <end position="156"/>
    </location>
</feature>
<dbReference type="Pfam" id="PF09835">
    <property type="entry name" value="DUF2062"/>
    <property type="match status" value="1"/>
</dbReference>
<feature type="transmembrane region" description="Helical" evidence="1">
    <location>
        <begin position="162"/>
        <end position="188"/>
    </location>
</feature>
<feature type="transmembrane region" description="Helical" evidence="1">
    <location>
        <begin position="80"/>
        <end position="100"/>
    </location>
</feature>
<organism evidence="3 4">
    <name type="scientific">Phaeovulum veldkampii DSM 11550</name>
    <dbReference type="NCBI Taxonomy" id="1185920"/>
    <lineage>
        <taxon>Bacteria</taxon>
        <taxon>Pseudomonadati</taxon>
        <taxon>Pseudomonadota</taxon>
        <taxon>Alphaproteobacteria</taxon>
        <taxon>Rhodobacterales</taxon>
        <taxon>Paracoccaceae</taxon>
        <taxon>Phaeovulum</taxon>
    </lineage>
</organism>
<dbReference type="Proteomes" id="UP000241899">
    <property type="component" value="Unassembled WGS sequence"/>
</dbReference>
<evidence type="ECO:0000259" key="2">
    <source>
        <dbReference type="Pfam" id="PF09835"/>
    </source>
</evidence>
<accession>A0A2T4JJX4</accession>
<evidence type="ECO:0000313" key="3">
    <source>
        <dbReference type="EMBL" id="PTE18220.1"/>
    </source>
</evidence>